<dbReference type="AlphaFoldDB" id="L8X2I9"/>
<reference evidence="1 2" key="1">
    <citation type="journal article" date="2013" name="Nat. Commun.">
        <title>The evolution and pathogenic mechanisms of the rice sheath blight pathogen.</title>
        <authorList>
            <person name="Zheng A."/>
            <person name="Lin R."/>
            <person name="Xu L."/>
            <person name="Qin P."/>
            <person name="Tang C."/>
            <person name="Ai P."/>
            <person name="Zhang D."/>
            <person name="Liu Y."/>
            <person name="Sun Z."/>
            <person name="Feng H."/>
            <person name="Wang Y."/>
            <person name="Chen Y."/>
            <person name="Liang X."/>
            <person name="Fu R."/>
            <person name="Li Q."/>
            <person name="Zhang J."/>
            <person name="Yu X."/>
            <person name="Xie Z."/>
            <person name="Ding L."/>
            <person name="Guan P."/>
            <person name="Tang J."/>
            <person name="Liang Y."/>
            <person name="Wang S."/>
            <person name="Deng Q."/>
            <person name="Li S."/>
            <person name="Zhu J."/>
            <person name="Wang L."/>
            <person name="Liu H."/>
            <person name="Li P."/>
        </authorList>
    </citation>
    <scope>NUCLEOTIDE SEQUENCE [LARGE SCALE GENOMIC DNA]</scope>
    <source>
        <strain evidence="2">AG-1 IA</strain>
    </source>
</reference>
<name>L8X2I9_THACA</name>
<proteinExistence type="predicted"/>
<organism evidence="1 2">
    <name type="scientific">Thanatephorus cucumeris (strain AG1-IA)</name>
    <name type="common">Rice sheath blight fungus</name>
    <name type="synonym">Rhizoctonia solani</name>
    <dbReference type="NCBI Taxonomy" id="983506"/>
    <lineage>
        <taxon>Eukaryota</taxon>
        <taxon>Fungi</taxon>
        <taxon>Dikarya</taxon>
        <taxon>Basidiomycota</taxon>
        <taxon>Agaricomycotina</taxon>
        <taxon>Agaricomycetes</taxon>
        <taxon>Cantharellales</taxon>
        <taxon>Ceratobasidiaceae</taxon>
        <taxon>Rhizoctonia</taxon>
        <taxon>Rhizoctonia solani AG-1</taxon>
    </lineage>
</organism>
<evidence type="ECO:0000313" key="2">
    <source>
        <dbReference type="Proteomes" id="UP000011668"/>
    </source>
</evidence>
<comment type="caution">
    <text evidence="1">The sequence shown here is derived from an EMBL/GenBank/DDBJ whole genome shotgun (WGS) entry which is preliminary data.</text>
</comment>
<accession>L8X2I9</accession>
<sequence length="49" mass="5463">MYDRVQIRESGGEGGFLVAAHMVHVILSRFGCVFLTRMIVPCAGRQAWP</sequence>
<protein>
    <submittedName>
        <fullName evidence="1">Uncharacterized protein</fullName>
    </submittedName>
</protein>
<gene>
    <name evidence="1" type="ORF">AG1IA_03148</name>
</gene>
<dbReference type="Proteomes" id="UP000011668">
    <property type="component" value="Unassembled WGS sequence"/>
</dbReference>
<dbReference type="EMBL" id="AFRT01000706">
    <property type="protein sequence ID" value="ELU42824.1"/>
    <property type="molecule type" value="Genomic_DNA"/>
</dbReference>
<dbReference type="HOGENOM" id="CLU_3143995_0_0_1"/>
<evidence type="ECO:0000313" key="1">
    <source>
        <dbReference type="EMBL" id="ELU42824.1"/>
    </source>
</evidence>
<keyword evidence="2" id="KW-1185">Reference proteome</keyword>